<feature type="domain" description="Protein kinase" evidence="1">
    <location>
        <begin position="1"/>
        <end position="175"/>
    </location>
</feature>
<evidence type="ECO:0000313" key="2">
    <source>
        <dbReference type="EMBL" id="MEQ2253382.1"/>
    </source>
</evidence>
<dbReference type="PROSITE" id="PS50011">
    <property type="entry name" value="PROTEIN_KINASE_DOM"/>
    <property type="match status" value="1"/>
</dbReference>
<dbReference type="InterPro" id="IPR015943">
    <property type="entry name" value="WD40/YVTN_repeat-like_dom_sf"/>
</dbReference>
<organism evidence="2 3">
    <name type="scientific">Ilyodon furcidens</name>
    <name type="common">goldbreast splitfin</name>
    <dbReference type="NCBI Taxonomy" id="33524"/>
    <lineage>
        <taxon>Eukaryota</taxon>
        <taxon>Metazoa</taxon>
        <taxon>Chordata</taxon>
        <taxon>Craniata</taxon>
        <taxon>Vertebrata</taxon>
        <taxon>Euteleostomi</taxon>
        <taxon>Actinopterygii</taxon>
        <taxon>Neopterygii</taxon>
        <taxon>Teleostei</taxon>
        <taxon>Neoteleostei</taxon>
        <taxon>Acanthomorphata</taxon>
        <taxon>Ovalentaria</taxon>
        <taxon>Atherinomorphae</taxon>
        <taxon>Cyprinodontiformes</taxon>
        <taxon>Goodeidae</taxon>
        <taxon>Ilyodon</taxon>
    </lineage>
</organism>
<gene>
    <name evidence="2" type="ORF">ILYODFUR_031566</name>
</gene>
<dbReference type="SUPFAM" id="SSF50978">
    <property type="entry name" value="WD40 repeat-like"/>
    <property type="match status" value="1"/>
</dbReference>
<dbReference type="Gene3D" id="2.130.10.10">
    <property type="entry name" value="YVTN repeat-like/Quinoprotein amine dehydrogenase"/>
    <property type="match status" value="1"/>
</dbReference>
<dbReference type="Pfam" id="PF23748">
    <property type="entry name" value="Beta-prop_LRRK2"/>
    <property type="match status" value="1"/>
</dbReference>
<dbReference type="PROSITE" id="PS00108">
    <property type="entry name" value="PROTEIN_KINASE_ST"/>
    <property type="match status" value="1"/>
</dbReference>
<evidence type="ECO:0000259" key="1">
    <source>
        <dbReference type="PROSITE" id="PS50011"/>
    </source>
</evidence>
<proteinExistence type="predicted"/>
<accession>A0ABV0V7R0</accession>
<comment type="caution">
    <text evidence="2">The sequence shown here is derived from an EMBL/GenBank/DDBJ whole genome shotgun (WGS) entry which is preliminary data.</text>
</comment>
<dbReference type="InterPro" id="IPR000719">
    <property type="entry name" value="Prot_kinase_dom"/>
</dbReference>
<dbReference type="Gene3D" id="1.10.510.10">
    <property type="entry name" value="Transferase(Phosphotransferase) domain 1"/>
    <property type="match status" value="1"/>
</dbReference>
<dbReference type="Pfam" id="PF00069">
    <property type="entry name" value="Pkinase"/>
    <property type="match status" value="1"/>
</dbReference>
<protein>
    <recommendedName>
        <fullName evidence="1">Protein kinase domain-containing protein</fullName>
    </recommendedName>
</protein>
<dbReference type="Proteomes" id="UP001482620">
    <property type="component" value="Unassembled WGS sequence"/>
</dbReference>
<dbReference type="InterPro" id="IPR056602">
    <property type="entry name" value="Beta-prop_LRRK2"/>
</dbReference>
<dbReference type="PANTHER" id="PTHR44329:SF214">
    <property type="entry name" value="PROTEIN KINASE DOMAIN-CONTAINING PROTEIN"/>
    <property type="match status" value="1"/>
</dbReference>
<dbReference type="InterPro" id="IPR036322">
    <property type="entry name" value="WD40_repeat_dom_sf"/>
</dbReference>
<name>A0ABV0V7R0_9TELE</name>
<dbReference type="SUPFAM" id="SSF56112">
    <property type="entry name" value="Protein kinase-like (PK-like)"/>
    <property type="match status" value="1"/>
</dbReference>
<dbReference type="InterPro" id="IPR008271">
    <property type="entry name" value="Ser/Thr_kinase_AS"/>
</dbReference>
<sequence length="577" mass="64155">MIIYRDLKPHNVLLFNLKTDSEIIAKITDYGIAQYCCSMGVRSSEGTPGQTKSLLQHQLLLMKACALTELHLAGFRAPEVARGNVIYNQQADVFSFGLLLYDLLTSGERISDGMKFPSEFDEIAVQGKLPDPVKQYGCSPWPSFQALMMDCLRESPQDRPTSAQLFDRLNSGEMLCLMSEVKVSSMFSAQCITVSCRSGGGQRTSSQTAWLGGGSSSRKRGFITAVDLQTNTVTSKEVDTSPVLCLATVRIPNDESDWLVAGTQSGSLLVISTQDVSTWHHLQSVTDAVTSLYFHLHPQHIQRTNYLLVGTADGVLSVYEESVLMQENGQPVKTLTVGNISTPLMCLGQSTHSLDNRSVWAGCGTKILSFSVDYDVCKSIDTRPHPIFHQQRPLSSEAFVSRMVVDKHVYLSKAGTPTVEVWDKRSERMVDCINCSQIIRQESGCRRGSRVELPSEASPSWATVKALMMQNTAALWIGTRGGYLLLLELSNHQTLQVMATSCNSICSISSAFKQSMNWKNTVLVLGRRLPRDKNQDDEETLLMVWNSMLPLEVKDLKKHCEKRERAAARMREQLHHT</sequence>
<evidence type="ECO:0000313" key="3">
    <source>
        <dbReference type="Proteomes" id="UP001482620"/>
    </source>
</evidence>
<dbReference type="InterPro" id="IPR011009">
    <property type="entry name" value="Kinase-like_dom_sf"/>
</dbReference>
<dbReference type="PANTHER" id="PTHR44329">
    <property type="entry name" value="SERINE/THREONINE-PROTEIN KINASE TNNI3K-RELATED"/>
    <property type="match status" value="1"/>
</dbReference>
<keyword evidence="3" id="KW-1185">Reference proteome</keyword>
<dbReference type="InterPro" id="IPR051681">
    <property type="entry name" value="Ser/Thr_Kinases-Pseudokinases"/>
</dbReference>
<dbReference type="EMBL" id="JAHRIQ010097605">
    <property type="protein sequence ID" value="MEQ2253382.1"/>
    <property type="molecule type" value="Genomic_DNA"/>
</dbReference>
<reference evidence="2 3" key="1">
    <citation type="submission" date="2021-06" db="EMBL/GenBank/DDBJ databases">
        <authorList>
            <person name="Palmer J.M."/>
        </authorList>
    </citation>
    <scope>NUCLEOTIDE SEQUENCE [LARGE SCALE GENOMIC DNA]</scope>
    <source>
        <strain evidence="3">if_2019</strain>
        <tissue evidence="2">Muscle</tissue>
    </source>
</reference>